<sequence>MSLADLHFDAPDGPCWKRANSQIHHGEESLAGYLAHARRLVAERPERIAEGRIDLPEDFEALRHFTIAEACLRAHPGGTDS</sequence>
<dbReference type="Proteomes" id="UP000610124">
    <property type="component" value="Unassembled WGS sequence"/>
</dbReference>
<dbReference type="Proteomes" id="UP000037395">
    <property type="component" value="Unassembled WGS sequence"/>
</dbReference>
<dbReference type="KEGG" id="kau:B6264_25745"/>
<evidence type="ECO:0000313" key="3">
    <source>
        <dbReference type="Proteomes" id="UP000037395"/>
    </source>
</evidence>
<dbReference type="GeneID" id="97488244"/>
<accession>A0A8H9LU49</accession>
<reference evidence="3" key="4">
    <citation type="submission" date="2016-08" db="EMBL/GenBank/DDBJ databases">
        <title>Sequencing, assembly and comparative genomics of S. aureofaciens ATCC 10762.</title>
        <authorList>
            <person name="Gradnigo J.S."/>
            <person name="Johnson N."/>
            <person name="Somerville G.A."/>
        </authorList>
    </citation>
    <scope>NUCLEOTIDE SEQUENCE [LARGE SCALE GENOMIC DNA]</scope>
    <source>
        <strain evidence="3">ATCC 10762 / DSM 40127 / CCM 3239 / JCM 4008 / LMG 5968 / NBRC 12843 / NCIMB 8234 / A-377</strain>
    </source>
</reference>
<dbReference type="AlphaFoldDB" id="A0A1E7N281"/>
<organism evidence="2 3">
    <name type="scientific">Kitasatospora aureofaciens</name>
    <name type="common">Streptomyces aureofaciens</name>
    <dbReference type="NCBI Taxonomy" id="1894"/>
    <lineage>
        <taxon>Bacteria</taxon>
        <taxon>Bacillati</taxon>
        <taxon>Actinomycetota</taxon>
        <taxon>Actinomycetes</taxon>
        <taxon>Kitasatosporales</taxon>
        <taxon>Streptomycetaceae</taxon>
        <taxon>Kitasatospora</taxon>
    </lineage>
</organism>
<dbReference type="EMBL" id="JPRF03000043">
    <property type="protein sequence ID" value="OEV34797.1"/>
    <property type="molecule type" value="Genomic_DNA"/>
</dbReference>
<reference evidence="2 3" key="2">
    <citation type="submission" date="2014-07" db="EMBL/GenBank/DDBJ databases">
        <authorList>
            <person name="Zhang J.E."/>
            <person name="Yang H."/>
            <person name="Guo J."/>
            <person name="Deng Z."/>
            <person name="Luo H."/>
            <person name="Luo M."/>
            <person name="Zhao B."/>
        </authorList>
    </citation>
    <scope>NUCLEOTIDE SEQUENCE [LARGE SCALE GENOMIC DNA]</scope>
    <source>
        <strain evidence="2">ATCC 10762</strain>
        <strain evidence="3">ATCC 10762 / DSM 40127 / CCM 3239 / JCM 4008 / LMG 5968 / NBRC 12843 / NCIMB 8234 / A-377</strain>
    </source>
</reference>
<evidence type="ECO:0000313" key="2">
    <source>
        <dbReference type="EMBL" id="OEV34797.1"/>
    </source>
</evidence>
<accession>A0A1E7N281</accession>
<reference evidence="2" key="3">
    <citation type="submission" date="2016-08" db="EMBL/GenBank/DDBJ databases">
        <title>Sequencing, Assembly and Comparative Genomics of S. aureofaciens ATCC 10762.</title>
        <authorList>
            <person name="Gradnigo J.S."/>
            <person name="Johnson N."/>
            <person name="Somerville G.A."/>
        </authorList>
    </citation>
    <scope>NUCLEOTIDE SEQUENCE [LARGE SCALE GENOMIC DNA]</scope>
    <source>
        <strain evidence="2">ATCC 10762</strain>
    </source>
</reference>
<comment type="caution">
    <text evidence="2">The sequence shown here is derived from an EMBL/GenBank/DDBJ whole genome shotgun (WGS) entry which is preliminary data.</text>
</comment>
<evidence type="ECO:0000313" key="1">
    <source>
        <dbReference type="EMBL" id="GGU92541.1"/>
    </source>
</evidence>
<dbReference type="RefSeq" id="WP_030556996.1">
    <property type="nucleotide sequence ID" value="NZ_BMUB01000014.1"/>
</dbReference>
<keyword evidence="3" id="KW-1185">Reference proteome</keyword>
<gene>
    <name evidence="1" type="ORF">GCM10010502_52520</name>
    <name evidence="2" type="ORF">HS99_0009995</name>
</gene>
<dbReference type="OrthoDB" id="9804366at2"/>
<name>A0A1E7N281_KITAU</name>
<dbReference type="EMBL" id="BMUB01000014">
    <property type="protein sequence ID" value="GGU92541.1"/>
    <property type="molecule type" value="Genomic_DNA"/>
</dbReference>
<reference evidence="1" key="5">
    <citation type="submission" date="2020-09" db="EMBL/GenBank/DDBJ databases">
        <authorList>
            <person name="Sun Q."/>
            <person name="Ohkuma M."/>
        </authorList>
    </citation>
    <scope>NUCLEOTIDE SEQUENCE</scope>
    <source>
        <strain evidence="1">JCM 4434</strain>
    </source>
</reference>
<reference evidence="1" key="1">
    <citation type="journal article" date="2014" name="Int. J. Syst. Evol. Microbiol.">
        <title>Complete genome sequence of Corynebacterium casei LMG S-19264T (=DSM 44701T), isolated from a smear-ripened cheese.</title>
        <authorList>
            <consortium name="US DOE Joint Genome Institute (JGI-PGF)"/>
            <person name="Walter F."/>
            <person name="Albersmeier A."/>
            <person name="Kalinowski J."/>
            <person name="Ruckert C."/>
        </authorList>
    </citation>
    <scope>NUCLEOTIDE SEQUENCE</scope>
    <source>
        <strain evidence="1">JCM 4434</strain>
    </source>
</reference>
<protein>
    <submittedName>
        <fullName evidence="2">Uncharacterized protein</fullName>
    </submittedName>
</protein>
<proteinExistence type="predicted"/>